<dbReference type="EMBL" id="JASCTH010000009">
    <property type="protein sequence ID" value="MDI6100061.1"/>
    <property type="molecule type" value="Genomic_DNA"/>
</dbReference>
<comment type="caution">
    <text evidence="2">The sequence shown here is derived from an EMBL/GenBank/DDBJ whole genome shotgun (WGS) entry which is preliminary data.</text>
</comment>
<sequence length="140" mass="15471">MSDDGWRSAPLGRAVLVVLDAGPRPLEAVLTPAELDRLRPVLDAAGASARDGEFSRIRLRDAARDAIGRDPFRQAATDDDEDGRWWWPALMIGAGLMGVLTEDRPLWQRVIGGLLLALGAVELIRKVRRLLRRRASRAAR</sequence>
<name>A0ABT6WK01_9ACTN</name>
<evidence type="ECO:0000256" key="1">
    <source>
        <dbReference type="SAM" id="Phobius"/>
    </source>
</evidence>
<reference evidence="2 3" key="1">
    <citation type="submission" date="2023-05" db="EMBL/GenBank/DDBJ databases">
        <title>Actinoplanes sp. NEAU-A12 genome sequencing.</title>
        <authorList>
            <person name="Wang Z.-S."/>
        </authorList>
    </citation>
    <scope>NUCLEOTIDE SEQUENCE [LARGE SCALE GENOMIC DNA]</scope>
    <source>
        <strain evidence="2 3">NEAU-A12</strain>
    </source>
</reference>
<keyword evidence="1" id="KW-0812">Transmembrane</keyword>
<proteinExistence type="predicted"/>
<dbReference type="Proteomes" id="UP001241758">
    <property type="component" value="Unassembled WGS sequence"/>
</dbReference>
<evidence type="ECO:0000313" key="3">
    <source>
        <dbReference type="Proteomes" id="UP001241758"/>
    </source>
</evidence>
<feature type="transmembrane region" description="Helical" evidence="1">
    <location>
        <begin position="83"/>
        <end position="100"/>
    </location>
</feature>
<gene>
    <name evidence="2" type="ORF">QLQ12_15775</name>
</gene>
<protein>
    <submittedName>
        <fullName evidence="2">Uncharacterized protein</fullName>
    </submittedName>
</protein>
<organism evidence="2 3">
    <name type="scientific">Actinoplanes sandaracinus</name>
    <dbReference type="NCBI Taxonomy" id="3045177"/>
    <lineage>
        <taxon>Bacteria</taxon>
        <taxon>Bacillati</taxon>
        <taxon>Actinomycetota</taxon>
        <taxon>Actinomycetes</taxon>
        <taxon>Micromonosporales</taxon>
        <taxon>Micromonosporaceae</taxon>
        <taxon>Actinoplanes</taxon>
    </lineage>
</organism>
<feature type="transmembrane region" description="Helical" evidence="1">
    <location>
        <begin position="106"/>
        <end position="124"/>
    </location>
</feature>
<keyword evidence="3" id="KW-1185">Reference proteome</keyword>
<keyword evidence="1" id="KW-1133">Transmembrane helix</keyword>
<keyword evidence="1" id="KW-0472">Membrane</keyword>
<evidence type="ECO:0000313" key="2">
    <source>
        <dbReference type="EMBL" id="MDI6100061.1"/>
    </source>
</evidence>
<dbReference type="RefSeq" id="WP_282760643.1">
    <property type="nucleotide sequence ID" value="NZ_JASCTH010000009.1"/>
</dbReference>
<accession>A0ABT6WK01</accession>